<dbReference type="PANTHER" id="PTHR43081:SF1">
    <property type="entry name" value="ADENYLATE CYCLASE, TERMINAL-DIFFERENTIATION SPECIFIC"/>
    <property type="match status" value="1"/>
</dbReference>
<organism evidence="10">
    <name type="scientific">candidate division WOR-3 bacterium</name>
    <dbReference type="NCBI Taxonomy" id="2052148"/>
    <lineage>
        <taxon>Bacteria</taxon>
        <taxon>Bacteria division WOR-3</taxon>
    </lineage>
</organism>
<dbReference type="PROSITE" id="PS50885">
    <property type="entry name" value="HAMP"/>
    <property type="match status" value="1"/>
</dbReference>
<reference evidence="10" key="1">
    <citation type="journal article" date="2020" name="mSystems">
        <title>Genome- and Community-Level Interaction Insights into Carbon Utilization and Element Cycling Functions of Hydrothermarchaeota in Hydrothermal Sediment.</title>
        <authorList>
            <person name="Zhou Z."/>
            <person name="Liu Y."/>
            <person name="Xu W."/>
            <person name="Pan J."/>
            <person name="Luo Z.H."/>
            <person name="Li M."/>
        </authorList>
    </citation>
    <scope>NUCLEOTIDE SEQUENCE [LARGE SCALE GENOMIC DNA]</scope>
    <source>
        <strain evidence="10">HyVt-102</strain>
    </source>
</reference>
<dbReference type="Gene3D" id="3.30.70.1230">
    <property type="entry name" value="Nucleotide cyclase"/>
    <property type="match status" value="1"/>
</dbReference>
<name>A0A7C0VAU1_UNCW3</name>
<dbReference type="InterPro" id="IPR050697">
    <property type="entry name" value="Adenylyl/Guanylyl_Cyclase_3/4"/>
</dbReference>
<dbReference type="InterPro" id="IPR001054">
    <property type="entry name" value="A/G_cyclase"/>
</dbReference>
<dbReference type="Pfam" id="PF00672">
    <property type="entry name" value="HAMP"/>
    <property type="match status" value="1"/>
</dbReference>
<evidence type="ECO:0000256" key="1">
    <source>
        <dbReference type="ARBA" id="ARBA00004196"/>
    </source>
</evidence>
<comment type="subcellular location">
    <subcellularLocation>
        <location evidence="1">Cell envelope</location>
    </subcellularLocation>
</comment>
<dbReference type="SMART" id="SM00044">
    <property type="entry name" value="CYCc"/>
    <property type="match status" value="1"/>
</dbReference>
<dbReference type="SUPFAM" id="SSF103190">
    <property type="entry name" value="Sensory domain-like"/>
    <property type="match status" value="1"/>
</dbReference>
<dbReference type="PANTHER" id="PTHR43081">
    <property type="entry name" value="ADENYLATE CYCLASE, TERMINAL-DIFFERENTIATION SPECIFIC-RELATED"/>
    <property type="match status" value="1"/>
</dbReference>
<feature type="transmembrane region" description="Helical" evidence="7">
    <location>
        <begin position="150"/>
        <end position="170"/>
    </location>
</feature>
<evidence type="ECO:0000313" key="10">
    <source>
        <dbReference type="EMBL" id="HDI82226.1"/>
    </source>
</evidence>
<dbReference type="SMART" id="SM00304">
    <property type="entry name" value="HAMP"/>
    <property type="match status" value="1"/>
</dbReference>
<dbReference type="CDD" id="cd06225">
    <property type="entry name" value="HAMP"/>
    <property type="match status" value="1"/>
</dbReference>
<evidence type="ECO:0000256" key="3">
    <source>
        <dbReference type="ARBA" id="ARBA00022475"/>
    </source>
</evidence>
<dbReference type="FunFam" id="3.30.70.1230:FF:000016">
    <property type="entry name" value="Adenylate/guanylate cyclase domain-containing protein"/>
    <property type="match status" value="1"/>
</dbReference>
<dbReference type="GO" id="GO:0006171">
    <property type="term" value="P:cAMP biosynthetic process"/>
    <property type="evidence" value="ECO:0007669"/>
    <property type="project" value="TreeGrafter"/>
</dbReference>
<feature type="transmembrane region" description="Helical" evidence="7">
    <location>
        <begin position="7"/>
        <end position="29"/>
    </location>
</feature>
<protein>
    <submittedName>
        <fullName evidence="10">HAMP domain-containing protein</fullName>
    </submittedName>
</protein>
<comment type="similarity">
    <text evidence="2">Belongs to the adenylyl cyclase class-3 family.</text>
</comment>
<dbReference type="SUPFAM" id="SSF158472">
    <property type="entry name" value="HAMP domain-like"/>
    <property type="match status" value="1"/>
</dbReference>
<keyword evidence="3" id="KW-1003">Cell membrane</keyword>
<comment type="caution">
    <text evidence="10">The sequence shown here is derived from an EMBL/GenBank/DDBJ whole genome shotgun (WGS) entry which is preliminary data.</text>
</comment>
<feature type="domain" description="HAMP" evidence="9">
    <location>
        <begin position="172"/>
        <end position="224"/>
    </location>
</feature>
<evidence type="ECO:0000256" key="2">
    <source>
        <dbReference type="ARBA" id="ARBA00005381"/>
    </source>
</evidence>
<dbReference type="InterPro" id="IPR029787">
    <property type="entry name" value="Nucleotide_cyclase"/>
</dbReference>
<evidence type="ECO:0000256" key="7">
    <source>
        <dbReference type="SAM" id="Phobius"/>
    </source>
</evidence>
<dbReference type="GO" id="GO:0035556">
    <property type="term" value="P:intracellular signal transduction"/>
    <property type="evidence" value="ECO:0007669"/>
    <property type="project" value="InterPro"/>
</dbReference>
<dbReference type="SUPFAM" id="SSF55073">
    <property type="entry name" value="Nucleotide cyclase"/>
    <property type="match status" value="1"/>
</dbReference>
<gene>
    <name evidence="10" type="ORF">ENF18_00360</name>
</gene>
<dbReference type="PROSITE" id="PS50125">
    <property type="entry name" value="GUANYLATE_CYCLASE_2"/>
    <property type="match status" value="1"/>
</dbReference>
<evidence type="ECO:0000259" key="8">
    <source>
        <dbReference type="PROSITE" id="PS50125"/>
    </source>
</evidence>
<dbReference type="Proteomes" id="UP000885847">
    <property type="component" value="Unassembled WGS sequence"/>
</dbReference>
<dbReference type="EMBL" id="DQWE01000017">
    <property type="protein sequence ID" value="HDI82226.1"/>
    <property type="molecule type" value="Genomic_DNA"/>
</dbReference>
<dbReference type="GO" id="GO:0030313">
    <property type="term" value="C:cell envelope"/>
    <property type="evidence" value="ECO:0007669"/>
    <property type="project" value="UniProtKB-SubCell"/>
</dbReference>
<dbReference type="GO" id="GO:0016020">
    <property type="term" value="C:membrane"/>
    <property type="evidence" value="ECO:0007669"/>
    <property type="project" value="InterPro"/>
</dbReference>
<keyword evidence="5 7" id="KW-1133">Transmembrane helix</keyword>
<dbReference type="Pfam" id="PF00211">
    <property type="entry name" value="Guanylate_cyc"/>
    <property type="match status" value="1"/>
</dbReference>
<sequence length="442" mass="49771">MRISIRLKFIILIFLLLTIVTLLIFYFTLDRVREALSHEIKLQGELIGRMIALNAEDPLITNDDLYLATIVADASKNEGVIYAFITDREGRIRAHNDVRWIGKNVNDYKFPGNVYRVVHPILLAGKKEIGKVYIGLDIGRIESTTQKIQLILITIASIGLFLGIIGAVILSSFMSRPIKQLVYGAQQIAKGRYDVRIKIKSRDEIGELTEAFNNMAKSLKEKEQIKDAFRRYVSHQVAEEIFKDPDKYVNLLKGTRKKVTVLFADVRKFTPLSEKLPPEQVVALLNELLSAMTNVVFRYEGTIDKFIGDCLMAVYGAPIEHPDDPNRAVMSAVDIQKEIQKINERRKRFGQPTMSIGIGINSGEAVVGNIGSQERLDYTVIGDTVNLASRLQEVAGGGEIVISERVFNEINVPFTFQGPYLIKVKGKENPVRIYKLIMSQEA</sequence>
<proteinExistence type="inferred from homology"/>
<evidence type="ECO:0000256" key="6">
    <source>
        <dbReference type="ARBA" id="ARBA00023136"/>
    </source>
</evidence>
<dbReference type="InterPro" id="IPR029151">
    <property type="entry name" value="Sensor-like_sf"/>
</dbReference>
<evidence type="ECO:0000256" key="5">
    <source>
        <dbReference type="ARBA" id="ARBA00022989"/>
    </source>
</evidence>
<feature type="domain" description="Guanylate cyclase" evidence="8">
    <location>
        <begin position="260"/>
        <end position="392"/>
    </location>
</feature>
<evidence type="ECO:0000256" key="4">
    <source>
        <dbReference type="ARBA" id="ARBA00022692"/>
    </source>
</evidence>
<dbReference type="Gene3D" id="6.10.340.10">
    <property type="match status" value="1"/>
</dbReference>
<dbReference type="CDD" id="cd07302">
    <property type="entry name" value="CHD"/>
    <property type="match status" value="1"/>
</dbReference>
<dbReference type="GO" id="GO:0004016">
    <property type="term" value="F:adenylate cyclase activity"/>
    <property type="evidence" value="ECO:0007669"/>
    <property type="project" value="UniProtKB-ARBA"/>
</dbReference>
<keyword evidence="4 7" id="KW-0812">Transmembrane</keyword>
<dbReference type="AlphaFoldDB" id="A0A7C0VAU1"/>
<dbReference type="InterPro" id="IPR003660">
    <property type="entry name" value="HAMP_dom"/>
</dbReference>
<accession>A0A7C0VAU1</accession>
<keyword evidence="6 7" id="KW-0472">Membrane</keyword>
<evidence type="ECO:0000259" key="9">
    <source>
        <dbReference type="PROSITE" id="PS50885"/>
    </source>
</evidence>